<organism evidence="1 2">
    <name type="scientific">Miniphocaeibacter halophilus</name>
    <dbReference type="NCBI Taxonomy" id="2931922"/>
    <lineage>
        <taxon>Bacteria</taxon>
        <taxon>Bacillati</taxon>
        <taxon>Bacillota</taxon>
        <taxon>Tissierellia</taxon>
        <taxon>Tissierellales</taxon>
        <taxon>Peptoniphilaceae</taxon>
        <taxon>Miniphocaeibacter</taxon>
    </lineage>
</organism>
<gene>
    <name evidence="1" type="ORF">JFY71_04065</name>
</gene>
<dbReference type="EMBL" id="CP066744">
    <property type="protein sequence ID" value="QQK08724.1"/>
    <property type="molecule type" value="Genomic_DNA"/>
</dbReference>
<reference evidence="1 2" key="1">
    <citation type="journal article" date="2022" name="Int. J. Syst. Evol. Microbiol.">
        <title>Miniphocaeibacter halophilus sp. nov., an ammonium-tolerant acetate-producing bacterium isolated from a biogas system.</title>
        <authorList>
            <person name="Schnurer A."/>
            <person name="Singh A."/>
            <person name="Bi S."/>
            <person name="Qiao W."/>
            <person name="Westerholm M."/>
        </authorList>
    </citation>
    <scope>NUCLEOTIDE SEQUENCE [LARGE SCALE GENOMIC DNA]</scope>
    <source>
        <strain evidence="1 2">AMB_01</strain>
    </source>
</reference>
<accession>A0AC61MSS3</accession>
<evidence type="ECO:0000313" key="2">
    <source>
        <dbReference type="Proteomes" id="UP000595814"/>
    </source>
</evidence>
<protein>
    <submittedName>
        <fullName evidence="1">HAD family phosphatase</fullName>
    </submittedName>
</protein>
<proteinExistence type="predicted"/>
<keyword evidence="2" id="KW-1185">Reference proteome</keyword>
<dbReference type="Proteomes" id="UP000595814">
    <property type="component" value="Chromosome"/>
</dbReference>
<sequence length="215" mass="24696">MRKVAIFDMDGTIIDSMKKWSTVLDDYLTDIGLKLDPDYRKSLNSKPMKEILDKVHNDFNIQGTPTDSFNNIMEIMRYNYLNTFSLKPGVKDALDELMDKNIKMAVATATPERVAIDAINKQGLEKYFEFIQTCDNVNLMKFQPEYWNIAAKNLDSSIENSIVFEDALYCIETVKKMNGGIVAIADESANSDKEKIIALSDHYIEHYDELNYDIF</sequence>
<evidence type="ECO:0000313" key="1">
    <source>
        <dbReference type="EMBL" id="QQK08724.1"/>
    </source>
</evidence>
<name>A0AC61MSS3_9FIRM</name>